<gene>
    <name evidence="1" type="ORF">S01H1_26029</name>
</gene>
<evidence type="ECO:0008006" key="2">
    <source>
        <dbReference type="Google" id="ProtNLM"/>
    </source>
</evidence>
<feature type="non-terminal residue" evidence="1">
    <location>
        <position position="1"/>
    </location>
</feature>
<dbReference type="EMBL" id="BARS01015759">
    <property type="protein sequence ID" value="GAF94052.1"/>
    <property type="molecule type" value="Genomic_DNA"/>
</dbReference>
<accession>X0U0W7</accession>
<evidence type="ECO:0000313" key="1">
    <source>
        <dbReference type="EMBL" id="GAF94052.1"/>
    </source>
</evidence>
<dbReference type="AlphaFoldDB" id="X0U0W7"/>
<sequence length="96" mass="10710">SWSWITEDDGTPPDQFNIYYGTEPGVEVGGTPDVVVAYTDDTRYTYTFTLYDATQYWFVVTSQLEYVESEKVTEIGPVLADATAPPEPEPTVSTVQ</sequence>
<protein>
    <recommendedName>
        <fullName evidence="2">Fibronectin type-III domain-containing protein</fullName>
    </recommendedName>
</protein>
<name>X0U0W7_9ZZZZ</name>
<proteinExistence type="predicted"/>
<reference evidence="1" key="1">
    <citation type="journal article" date="2014" name="Front. Microbiol.">
        <title>High frequency of phylogenetically diverse reductive dehalogenase-homologous genes in deep subseafloor sedimentary metagenomes.</title>
        <authorList>
            <person name="Kawai M."/>
            <person name="Futagami T."/>
            <person name="Toyoda A."/>
            <person name="Takaki Y."/>
            <person name="Nishi S."/>
            <person name="Hori S."/>
            <person name="Arai W."/>
            <person name="Tsubouchi T."/>
            <person name="Morono Y."/>
            <person name="Uchiyama I."/>
            <person name="Ito T."/>
            <person name="Fujiyama A."/>
            <person name="Inagaki F."/>
            <person name="Takami H."/>
        </authorList>
    </citation>
    <scope>NUCLEOTIDE SEQUENCE</scope>
    <source>
        <strain evidence="1">Expedition CK06-06</strain>
    </source>
</reference>
<organism evidence="1">
    <name type="scientific">marine sediment metagenome</name>
    <dbReference type="NCBI Taxonomy" id="412755"/>
    <lineage>
        <taxon>unclassified sequences</taxon>
        <taxon>metagenomes</taxon>
        <taxon>ecological metagenomes</taxon>
    </lineage>
</organism>
<comment type="caution">
    <text evidence="1">The sequence shown here is derived from an EMBL/GenBank/DDBJ whole genome shotgun (WGS) entry which is preliminary data.</text>
</comment>